<evidence type="ECO:0000256" key="7">
    <source>
        <dbReference type="ARBA" id="ARBA00022882"/>
    </source>
</evidence>
<evidence type="ECO:0000259" key="15">
    <source>
        <dbReference type="Pfam" id="PF00520"/>
    </source>
</evidence>
<dbReference type="SUPFAM" id="SSF81324">
    <property type="entry name" value="Voltage-gated potassium channels"/>
    <property type="match status" value="1"/>
</dbReference>
<gene>
    <name evidence="16" type="ORF">PCOR1329_LOCUS52415</name>
</gene>
<dbReference type="Gene3D" id="1.20.120.350">
    <property type="entry name" value="Voltage-gated potassium channels. Chain C"/>
    <property type="match status" value="1"/>
</dbReference>
<feature type="transmembrane region" description="Helical" evidence="14">
    <location>
        <begin position="219"/>
        <end position="241"/>
    </location>
</feature>
<evidence type="ECO:0000256" key="14">
    <source>
        <dbReference type="SAM" id="Phobius"/>
    </source>
</evidence>
<dbReference type="Pfam" id="PF00520">
    <property type="entry name" value="Ion_trans"/>
    <property type="match status" value="1"/>
</dbReference>
<keyword evidence="4" id="KW-0107">Calcium channel</keyword>
<dbReference type="InterPro" id="IPR005821">
    <property type="entry name" value="Ion_trans_dom"/>
</dbReference>
<evidence type="ECO:0000256" key="1">
    <source>
        <dbReference type="ARBA" id="ARBA00004141"/>
    </source>
</evidence>
<proteinExistence type="predicted"/>
<keyword evidence="2" id="KW-0813">Transport</keyword>
<feature type="domain" description="Ion transport" evidence="15">
    <location>
        <begin position="154"/>
        <end position="385"/>
    </location>
</feature>
<reference evidence="16" key="1">
    <citation type="submission" date="2023-10" db="EMBL/GenBank/DDBJ databases">
        <authorList>
            <person name="Chen Y."/>
            <person name="Shah S."/>
            <person name="Dougan E. K."/>
            <person name="Thang M."/>
            <person name="Chan C."/>
        </authorList>
    </citation>
    <scope>NUCLEOTIDE SEQUENCE [LARGE SCALE GENOMIC DNA]</scope>
</reference>
<evidence type="ECO:0000256" key="9">
    <source>
        <dbReference type="ARBA" id="ARBA00023065"/>
    </source>
</evidence>
<keyword evidence="7" id="KW-0851">Voltage-gated channel</keyword>
<protein>
    <recommendedName>
        <fullName evidence="15">Ion transport domain-containing protein</fullName>
    </recommendedName>
</protein>
<keyword evidence="9" id="KW-0406">Ion transport</keyword>
<keyword evidence="10 14" id="KW-0472">Membrane</keyword>
<dbReference type="Proteomes" id="UP001189429">
    <property type="component" value="Unassembled WGS sequence"/>
</dbReference>
<evidence type="ECO:0000313" key="17">
    <source>
        <dbReference type="Proteomes" id="UP001189429"/>
    </source>
</evidence>
<accession>A0ABN9UWQ1</accession>
<evidence type="ECO:0000256" key="6">
    <source>
        <dbReference type="ARBA" id="ARBA00022837"/>
    </source>
</evidence>
<evidence type="ECO:0000256" key="4">
    <source>
        <dbReference type="ARBA" id="ARBA00022673"/>
    </source>
</evidence>
<feature type="region of interest" description="Disordered" evidence="13">
    <location>
        <begin position="91"/>
        <end position="112"/>
    </location>
</feature>
<keyword evidence="5 14" id="KW-0812">Transmembrane</keyword>
<comment type="caution">
    <text evidence="16">The sequence shown here is derived from an EMBL/GenBank/DDBJ whole genome shotgun (WGS) entry which is preliminary data.</text>
</comment>
<sequence length="420" mass="46199">MECPPPLGGGSLAEFSARQLEQLQSLVRAAMREEIGAQRLHGEALLQECRASGSSSRSASSRRVANALVARALSGGHPRWKAADEPVVAEGDLGASPETTQPTSLESTGLGSGWNRSSTVHAILMEGRSAFTVDANASWWQVTQCWIKTVVHSSYFDIVMGVIIVMNCVFIGVEVQVRLDGHDMDVVSWLNSIFLIWFVVEALLRVIADGRSAFQSPWFRFDIILVFGGVLVSWVIMPIMAMSGGTEEIPYASQLLTLRILRLLRTVRVFRTMKAFSELCRLCNGLLRSLRTMLAVVLLVGLAIFSFAVLGVDLITYSESLKANDETRMIVESRFSSLPDFMLTLSQFTTADSLAGIYYPLCQVQPLLGLYFAALWMVITVALMNPPGFRHRLLHEARRTGVCGATHGSRMSSQFRISSA</sequence>
<dbReference type="EMBL" id="CAUYUJ010016379">
    <property type="protein sequence ID" value="CAK0864582.1"/>
    <property type="molecule type" value="Genomic_DNA"/>
</dbReference>
<evidence type="ECO:0000256" key="3">
    <source>
        <dbReference type="ARBA" id="ARBA00022568"/>
    </source>
</evidence>
<dbReference type="InterPro" id="IPR050599">
    <property type="entry name" value="VDCC_alpha-1_subunit"/>
</dbReference>
<keyword evidence="11" id="KW-0325">Glycoprotein</keyword>
<keyword evidence="8 14" id="KW-1133">Transmembrane helix</keyword>
<name>A0ABN9UWQ1_9DINO</name>
<feature type="transmembrane region" description="Helical" evidence="14">
    <location>
        <begin position="155"/>
        <end position="177"/>
    </location>
</feature>
<dbReference type="PANTHER" id="PTHR45628">
    <property type="entry name" value="VOLTAGE-DEPENDENT CALCIUM CHANNEL TYPE A SUBUNIT ALPHA-1"/>
    <property type="match status" value="1"/>
</dbReference>
<evidence type="ECO:0000256" key="13">
    <source>
        <dbReference type="SAM" id="MobiDB-lite"/>
    </source>
</evidence>
<evidence type="ECO:0000256" key="5">
    <source>
        <dbReference type="ARBA" id="ARBA00022692"/>
    </source>
</evidence>
<dbReference type="Gene3D" id="1.10.287.70">
    <property type="match status" value="1"/>
</dbReference>
<comment type="subcellular location">
    <subcellularLocation>
        <location evidence="1">Membrane</location>
        <topology evidence="1">Multi-pass membrane protein</topology>
    </subcellularLocation>
</comment>
<evidence type="ECO:0000256" key="10">
    <source>
        <dbReference type="ARBA" id="ARBA00023136"/>
    </source>
</evidence>
<keyword evidence="6" id="KW-0106">Calcium</keyword>
<organism evidence="16 17">
    <name type="scientific">Prorocentrum cordatum</name>
    <dbReference type="NCBI Taxonomy" id="2364126"/>
    <lineage>
        <taxon>Eukaryota</taxon>
        <taxon>Sar</taxon>
        <taxon>Alveolata</taxon>
        <taxon>Dinophyceae</taxon>
        <taxon>Prorocentrales</taxon>
        <taxon>Prorocentraceae</taxon>
        <taxon>Prorocentrum</taxon>
    </lineage>
</organism>
<feature type="compositionally biased region" description="Polar residues" evidence="13">
    <location>
        <begin position="97"/>
        <end position="112"/>
    </location>
</feature>
<evidence type="ECO:0000256" key="2">
    <source>
        <dbReference type="ARBA" id="ARBA00022448"/>
    </source>
</evidence>
<keyword evidence="17" id="KW-1185">Reference proteome</keyword>
<dbReference type="PANTHER" id="PTHR45628:SF7">
    <property type="entry name" value="VOLTAGE-DEPENDENT CALCIUM CHANNEL TYPE A SUBUNIT ALPHA-1"/>
    <property type="match status" value="1"/>
</dbReference>
<feature type="transmembrane region" description="Helical" evidence="14">
    <location>
        <begin position="189"/>
        <end position="207"/>
    </location>
</feature>
<evidence type="ECO:0000313" key="16">
    <source>
        <dbReference type="EMBL" id="CAK0864582.1"/>
    </source>
</evidence>
<evidence type="ECO:0000256" key="11">
    <source>
        <dbReference type="ARBA" id="ARBA00023180"/>
    </source>
</evidence>
<dbReference type="InterPro" id="IPR027359">
    <property type="entry name" value="Volt_channel_dom_sf"/>
</dbReference>
<keyword evidence="12" id="KW-0407">Ion channel</keyword>
<evidence type="ECO:0000256" key="12">
    <source>
        <dbReference type="ARBA" id="ARBA00023303"/>
    </source>
</evidence>
<feature type="transmembrane region" description="Helical" evidence="14">
    <location>
        <begin position="294"/>
        <end position="317"/>
    </location>
</feature>
<feature type="transmembrane region" description="Helical" evidence="14">
    <location>
        <begin position="367"/>
        <end position="384"/>
    </location>
</feature>
<keyword evidence="3" id="KW-0109">Calcium transport</keyword>
<evidence type="ECO:0000256" key="8">
    <source>
        <dbReference type="ARBA" id="ARBA00022989"/>
    </source>
</evidence>